<dbReference type="CDD" id="cd00112">
    <property type="entry name" value="LDLa"/>
    <property type="match status" value="1"/>
</dbReference>
<feature type="transmembrane region" description="Helical" evidence="4">
    <location>
        <begin position="1166"/>
        <end position="1190"/>
    </location>
</feature>
<reference evidence="6" key="1">
    <citation type="journal article" date="2020" name="Cell">
        <title>Large-Scale Comparative Analyses of Tick Genomes Elucidate Their Genetic Diversity and Vector Capacities.</title>
        <authorList>
            <consortium name="Tick Genome and Microbiome Consortium (TIGMIC)"/>
            <person name="Jia N."/>
            <person name="Wang J."/>
            <person name="Shi W."/>
            <person name="Du L."/>
            <person name="Sun Y."/>
            <person name="Zhan W."/>
            <person name="Jiang J.F."/>
            <person name="Wang Q."/>
            <person name="Zhang B."/>
            <person name="Ji P."/>
            <person name="Bell-Sakyi L."/>
            <person name="Cui X.M."/>
            <person name="Yuan T.T."/>
            <person name="Jiang B.G."/>
            <person name="Yang W.F."/>
            <person name="Lam T.T."/>
            <person name="Chang Q.C."/>
            <person name="Ding S.J."/>
            <person name="Wang X.J."/>
            <person name="Zhu J.G."/>
            <person name="Ruan X.D."/>
            <person name="Zhao L."/>
            <person name="Wei J.T."/>
            <person name="Ye R.Z."/>
            <person name="Que T.C."/>
            <person name="Du C.H."/>
            <person name="Zhou Y.H."/>
            <person name="Cheng J.X."/>
            <person name="Dai P.F."/>
            <person name="Guo W.B."/>
            <person name="Han X.H."/>
            <person name="Huang E.J."/>
            <person name="Li L.F."/>
            <person name="Wei W."/>
            <person name="Gao Y.C."/>
            <person name="Liu J.Z."/>
            <person name="Shao H.Z."/>
            <person name="Wang X."/>
            <person name="Wang C.C."/>
            <person name="Yang T.C."/>
            <person name="Huo Q.B."/>
            <person name="Li W."/>
            <person name="Chen H.Y."/>
            <person name="Chen S.E."/>
            <person name="Zhou L.G."/>
            <person name="Ni X.B."/>
            <person name="Tian J.H."/>
            <person name="Sheng Y."/>
            <person name="Liu T."/>
            <person name="Pan Y.S."/>
            <person name="Xia L.Y."/>
            <person name="Li J."/>
            <person name="Zhao F."/>
            <person name="Cao W.C."/>
        </authorList>
    </citation>
    <scope>NUCLEOTIDE SEQUENCE</scope>
    <source>
        <strain evidence="6">Rsan-2018</strain>
    </source>
</reference>
<keyword evidence="7" id="KW-1185">Reference proteome</keyword>
<dbReference type="InterPro" id="IPR035914">
    <property type="entry name" value="Sperma_CUB_dom_sf"/>
</dbReference>
<dbReference type="InterPro" id="IPR056707">
    <property type="entry name" value="DUF7805"/>
</dbReference>
<evidence type="ECO:0000313" key="6">
    <source>
        <dbReference type="EMBL" id="KAH7942901.1"/>
    </source>
</evidence>
<name>A0A9D4PGN9_RHISA</name>
<sequence>MTLLEDASVELFVWIAGFVIQGARWRAVPPDGLREGLGKRKGFPEAELPTRGKFGEVHVVMPAPAVPDTQRASEEPMAPINVLVDAPEQLPQIPQQSSARDRLSPSEKVLPDKRKNVAASLLHPPGDVPSVPKTSSLDLPLKAAGVPEGPPPELLDNTESEEVGIPVINVENAAEENDFSVSPQSWKIFSDDGPHCPPSGHPKLCSFSQDIIAFGSPDSRVNKVPKPSPQQSRSIRNGMARLRRLAVRRRGALDVGPNGVHPQMLGNVVANVGRRRRDNDDRRTDCNRTLFGEVGTKNPIRIAEPFQRNLPFVCTLYFVAAGGEFGDIVELTFLNFQIGSLEVDRNQSTTCFNGHLQIIEPSTSAPIVRTPQTRGFSKILSAVRGEPASPHLTSLYDGSDGEPEFGHFCGDMATNGGSGTGGSATFFSDRNNVTLVVTVPSRASLHTFSFSMYLTFRFHPKRPSRTRYGTSASPHDVGMATAGTYCDRVFEHCDRKHCKIRSPNFPGFYLRNFSCTFTIRQMVAPPGKQAQIVLYQDNEYKISIYTGRSSATTFSQRALTIDCLGDVVKIYDGPSTDNSPLLSEFCGTGVLPEVISSGPEVTVVLRSVAAQQMHSSRLELDVKVRFVDVEEYKLGHGRCEFHIDGKVERQGLVHTPAHTVPPNTTCRYRFHGRSPTDRVWLYFLSYFVEDKHRWSSEEKCDLSSIELFDVPLQRPASNASSDASNASIAGDIPGMAYRFCEKNSPRICARATECPQFIPLRPCRYPDESYLSSGAELLLEQKFYKTVELPVRRSSFSARYEFVDTEQQGADMGPRHGPCHRHFQSSNSKFGMVSSSKNVFLYGRGGRENITCSYYYSGMSSEKLRLYLVTLNLPAPGCEHYFDQVTQRYNCRVTGRQSGRISLLHVMDHWGDTYTPIGCFCNITSQPRKPILIESVGNNVTLTFTISGMTSLEDFNNYGFEATYEFRPATSCDTSTELRNGSQGELTFTAPASVSDQELPLRCRWFIEASPRKYLYLKFQGRDGSRGCPDSGNRFVVYADGIMQPVAVVCSGGIHEETSLSSSTDFDIFSASWYNDSSERQHHALADRVVIEAVAFRAAQFRLRWLEVTRPFLKTSSGLTLRNVNCLYECPELSACISPELWCDGTVHCPSGHDEKPEHCRRFPTFYVALGAGAGFVVICACLAAVLLWCRSKDKTKEEPRMRPADDMPLESPDS</sequence>
<dbReference type="VEuPathDB" id="VectorBase:RSAN_054793"/>
<accession>A0A9D4PGN9</accession>
<evidence type="ECO:0000259" key="5">
    <source>
        <dbReference type="PROSITE" id="PS01180"/>
    </source>
</evidence>
<dbReference type="GO" id="GO:0005886">
    <property type="term" value="C:plasma membrane"/>
    <property type="evidence" value="ECO:0007669"/>
    <property type="project" value="TreeGrafter"/>
</dbReference>
<dbReference type="SUPFAM" id="SSF49854">
    <property type="entry name" value="Spermadhesin, CUB domain"/>
    <property type="match status" value="2"/>
</dbReference>
<dbReference type="InterPro" id="IPR000859">
    <property type="entry name" value="CUB_dom"/>
</dbReference>
<evidence type="ECO:0000256" key="4">
    <source>
        <dbReference type="SAM" id="Phobius"/>
    </source>
</evidence>
<dbReference type="PROSITE" id="PS01180">
    <property type="entry name" value="CUB"/>
    <property type="match status" value="2"/>
</dbReference>
<feature type="compositionally biased region" description="Basic and acidic residues" evidence="3">
    <location>
        <begin position="1196"/>
        <end position="1206"/>
    </location>
</feature>
<dbReference type="PANTHER" id="PTHR47537">
    <property type="entry name" value="CUBILIN"/>
    <property type="match status" value="1"/>
</dbReference>
<dbReference type="Proteomes" id="UP000821837">
    <property type="component" value="Unassembled WGS sequence"/>
</dbReference>
<keyword evidence="4" id="KW-0472">Membrane</keyword>
<comment type="caution">
    <text evidence="2">Lacks conserved residue(s) required for the propagation of feature annotation.</text>
</comment>
<dbReference type="VEuPathDB" id="VectorBase:RSAN_047461"/>
<protein>
    <recommendedName>
        <fullName evidence="5">CUB domain-containing protein</fullName>
    </recommendedName>
</protein>
<dbReference type="CDD" id="cd00041">
    <property type="entry name" value="CUB"/>
    <property type="match status" value="1"/>
</dbReference>
<keyword evidence="1 2" id="KW-1015">Disulfide bond</keyword>
<keyword evidence="4" id="KW-1133">Transmembrane helix</keyword>
<reference evidence="6" key="2">
    <citation type="submission" date="2021-09" db="EMBL/GenBank/DDBJ databases">
        <authorList>
            <person name="Jia N."/>
            <person name="Wang J."/>
            <person name="Shi W."/>
            <person name="Du L."/>
            <person name="Sun Y."/>
            <person name="Zhan W."/>
            <person name="Jiang J."/>
            <person name="Wang Q."/>
            <person name="Zhang B."/>
            <person name="Ji P."/>
            <person name="Sakyi L.B."/>
            <person name="Cui X."/>
            <person name="Yuan T."/>
            <person name="Jiang B."/>
            <person name="Yang W."/>
            <person name="Lam T.T.-Y."/>
            <person name="Chang Q."/>
            <person name="Ding S."/>
            <person name="Wang X."/>
            <person name="Zhu J."/>
            <person name="Ruan X."/>
            <person name="Zhao L."/>
            <person name="Wei J."/>
            <person name="Que T."/>
            <person name="Du C."/>
            <person name="Cheng J."/>
            <person name="Dai P."/>
            <person name="Han X."/>
            <person name="Huang E."/>
            <person name="Gao Y."/>
            <person name="Liu J."/>
            <person name="Shao H."/>
            <person name="Ye R."/>
            <person name="Li L."/>
            <person name="Wei W."/>
            <person name="Wang X."/>
            <person name="Wang C."/>
            <person name="Huo Q."/>
            <person name="Li W."/>
            <person name="Guo W."/>
            <person name="Chen H."/>
            <person name="Chen S."/>
            <person name="Zhou L."/>
            <person name="Zhou L."/>
            <person name="Ni X."/>
            <person name="Tian J."/>
            <person name="Zhou Y."/>
            <person name="Sheng Y."/>
            <person name="Liu T."/>
            <person name="Pan Y."/>
            <person name="Xia L."/>
            <person name="Li J."/>
            <person name="Zhao F."/>
            <person name="Cao W."/>
        </authorList>
    </citation>
    <scope>NUCLEOTIDE SEQUENCE</scope>
    <source>
        <strain evidence="6">Rsan-2018</strain>
        <tissue evidence="6">Larvae</tissue>
    </source>
</reference>
<feature type="disulfide bond" evidence="2">
    <location>
        <begin position="639"/>
        <end position="666"/>
    </location>
</feature>
<dbReference type="InterPro" id="IPR053207">
    <property type="entry name" value="Non-NMDA_GluR_Accessory"/>
</dbReference>
<feature type="domain" description="CUB" evidence="5">
    <location>
        <begin position="639"/>
        <end position="803"/>
    </location>
</feature>
<evidence type="ECO:0000256" key="3">
    <source>
        <dbReference type="SAM" id="MobiDB-lite"/>
    </source>
</evidence>
<feature type="domain" description="CUB" evidence="5">
    <location>
        <begin position="486"/>
        <end position="629"/>
    </location>
</feature>
<feature type="region of interest" description="Disordered" evidence="3">
    <location>
        <begin position="1196"/>
        <end position="1215"/>
    </location>
</feature>
<proteinExistence type="predicted"/>
<dbReference type="InterPro" id="IPR036055">
    <property type="entry name" value="LDL_receptor-like_sf"/>
</dbReference>
<evidence type="ECO:0000313" key="7">
    <source>
        <dbReference type="Proteomes" id="UP000821837"/>
    </source>
</evidence>
<organism evidence="6 7">
    <name type="scientific">Rhipicephalus sanguineus</name>
    <name type="common">Brown dog tick</name>
    <name type="synonym">Ixodes sanguineus</name>
    <dbReference type="NCBI Taxonomy" id="34632"/>
    <lineage>
        <taxon>Eukaryota</taxon>
        <taxon>Metazoa</taxon>
        <taxon>Ecdysozoa</taxon>
        <taxon>Arthropoda</taxon>
        <taxon>Chelicerata</taxon>
        <taxon>Arachnida</taxon>
        <taxon>Acari</taxon>
        <taxon>Parasitiformes</taxon>
        <taxon>Ixodida</taxon>
        <taxon>Ixodoidea</taxon>
        <taxon>Ixodidae</taxon>
        <taxon>Rhipicephalinae</taxon>
        <taxon>Rhipicephalus</taxon>
        <taxon>Rhipicephalus</taxon>
    </lineage>
</organism>
<dbReference type="SMART" id="SM00192">
    <property type="entry name" value="LDLa"/>
    <property type="match status" value="1"/>
</dbReference>
<dbReference type="Pfam" id="PF00431">
    <property type="entry name" value="CUB"/>
    <property type="match status" value="1"/>
</dbReference>
<dbReference type="Pfam" id="PF25090">
    <property type="entry name" value="DUF7805"/>
    <property type="match status" value="1"/>
</dbReference>
<evidence type="ECO:0000256" key="2">
    <source>
        <dbReference type="PROSITE-ProRule" id="PRU00059"/>
    </source>
</evidence>
<evidence type="ECO:0000256" key="1">
    <source>
        <dbReference type="ARBA" id="ARBA00023157"/>
    </source>
</evidence>
<dbReference type="AlphaFoldDB" id="A0A9D4PGN9"/>
<dbReference type="SUPFAM" id="SSF57424">
    <property type="entry name" value="LDL receptor-like module"/>
    <property type="match status" value="1"/>
</dbReference>
<dbReference type="EMBL" id="JABSTV010001253">
    <property type="protein sequence ID" value="KAH7942901.1"/>
    <property type="molecule type" value="Genomic_DNA"/>
</dbReference>
<dbReference type="SMART" id="SM00042">
    <property type="entry name" value="CUB"/>
    <property type="match status" value="1"/>
</dbReference>
<dbReference type="InterPro" id="IPR002172">
    <property type="entry name" value="LDrepeatLR_classA_rpt"/>
</dbReference>
<comment type="caution">
    <text evidence="6">The sequence shown here is derived from an EMBL/GenBank/DDBJ whole genome shotgun (WGS) entry which is preliminary data.</text>
</comment>
<dbReference type="PANTHER" id="PTHR47537:SF3">
    <property type="entry name" value="CUB DOMAIN-CONTAINING PROTEIN"/>
    <property type="match status" value="1"/>
</dbReference>
<dbReference type="Gene3D" id="2.40.128.620">
    <property type="match status" value="1"/>
</dbReference>
<dbReference type="Gene3D" id="2.60.120.290">
    <property type="entry name" value="Spermadhesin, CUB domain"/>
    <property type="match status" value="3"/>
</dbReference>
<keyword evidence="4" id="KW-0812">Transmembrane</keyword>
<gene>
    <name evidence="6" type="ORF">HPB52_002263</name>
</gene>